<evidence type="ECO:0000256" key="1">
    <source>
        <dbReference type="SAM" id="MobiDB-lite"/>
    </source>
</evidence>
<feature type="compositionally biased region" description="Basic and acidic residues" evidence="1">
    <location>
        <begin position="87"/>
        <end position="106"/>
    </location>
</feature>
<comment type="caution">
    <text evidence="2">The sequence shown here is derived from an EMBL/GenBank/DDBJ whole genome shotgun (WGS) entry which is preliminary data.</text>
</comment>
<evidence type="ECO:0000313" key="3">
    <source>
        <dbReference type="Proteomes" id="UP001189429"/>
    </source>
</evidence>
<keyword evidence="3" id="KW-1185">Reference proteome</keyword>
<organism evidence="2 3">
    <name type="scientific">Prorocentrum cordatum</name>
    <dbReference type="NCBI Taxonomy" id="2364126"/>
    <lineage>
        <taxon>Eukaryota</taxon>
        <taxon>Sar</taxon>
        <taxon>Alveolata</taxon>
        <taxon>Dinophyceae</taxon>
        <taxon>Prorocentrales</taxon>
        <taxon>Prorocentraceae</taxon>
        <taxon>Prorocentrum</taxon>
    </lineage>
</organism>
<feature type="non-terminal residue" evidence="2">
    <location>
        <position position="106"/>
    </location>
</feature>
<proteinExistence type="predicted"/>
<dbReference type="EMBL" id="CAUYUJ010006735">
    <property type="protein sequence ID" value="CAK0818481.1"/>
    <property type="molecule type" value="Genomic_DNA"/>
</dbReference>
<name>A0ABN9RHD3_9DINO</name>
<protein>
    <submittedName>
        <fullName evidence="2">Uncharacterized protein</fullName>
    </submittedName>
</protein>
<reference evidence="2" key="1">
    <citation type="submission" date="2023-10" db="EMBL/GenBank/DDBJ databases">
        <authorList>
            <person name="Chen Y."/>
            <person name="Shah S."/>
            <person name="Dougan E. K."/>
            <person name="Thang M."/>
            <person name="Chan C."/>
        </authorList>
    </citation>
    <scope>NUCLEOTIDE SEQUENCE [LARGE SCALE GENOMIC DNA]</scope>
</reference>
<dbReference type="Proteomes" id="UP001189429">
    <property type="component" value="Unassembled WGS sequence"/>
</dbReference>
<feature type="non-terminal residue" evidence="2">
    <location>
        <position position="1"/>
    </location>
</feature>
<sequence>ATEKANHDLSVAINRTAEEAAANLTQLKQQLAAQMHAEQLEKANVTAAAAAEAEALRKTKRERLNLLEQIAALQSEVRQEQTAVASAKREGARAAAEADKKVQAQR</sequence>
<gene>
    <name evidence="2" type="ORF">PCOR1329_LOCUS20740</name>
</gene>
<feature type="region of interest" description="Disordered" evidence="1">
    <location>
        <begin position="82"/>
        <end position="106"/>
    </location>
</feature>
<accession>A0ABN9RHD3</accession>
<evidence type="ECO:0000313" key="2">
    <source>
        <dbReference type="EMBL" id="CAK0818481.1"/>
    </source>
</evidence>